<dbReference type="PROSITE" id="PS51084">
    <property type="entry name" value="HIT_2"/>
    <property type="match status" value="1"/>
</dbReference>
<dbReference type="Proteomes" id="UP000034172">
    <property type="component" value="Unassembled WGS sequence"/>
</dbReference>
<accession>A0A0G1HQB8</accession>
<dbReference type="Gene3D" id="3.30.428.10">
    <property type="entry name" value="HIT-like"/>
    <property type="match status" value="1"/>
</dbReference>
<evidence type="ECO:0000313" key="5">
    <source>
        <dbReference type="Proteomes" id="UP000034172"/>
    </source>
</evidence>
<evidence type="ECO:0000256" key="1">
    <source>
        <dbReference type="PIRSR" id="PIRSR601310-1"/>
    </source>
</evidence>
<dbReference type="Pfam" id="PF11969">
    <property type="entry name" value="DcpS_C"/>
    <property type="match status" value="1"/>
</dbReference>
<dbReference type="PANTHER" id="PTHR23089">
    <property type="entry name" value="HISTIDINE TRIAD HIT PROTEIN"/>
    <property type="match status" value="1"/>
</dbReference>
<dbReference type="InterPro" id="IPR011146">
    <property type="entry name" value="HIT-like"/>
</dbReference>
<dbReference type="SUPFAM" id="SSF54197">
    <property type="entry name" value="HIT-like"/>
    <property type="match status" value="1"/>
</dbReference>
<sequence>MNDLNCLFCKIVAGEEPSEKIWENEEFVCIRNKYPVAPVHVLMIPKSHIRKQAVATSGSGEFWGKIMSAVFEVVHQLGLDKTMPTGRQAGYKLVNNGAGYNHFEHEHVHVMGGSKTEPGGMT</sequence>
<evidence type="ECO:0000259" key="3">
    <source>
        <dbReference type="PROSITE" id="PS51084"/>
    </source>
</evidence>
<dbReference type="InterPro" id="IPR001310">
    <property type="entry name" value="Histidine_triad_HIT"/>
</dbReference>
<organism evidence="4 5">
    <name type="scientific">Candidatus Collierbacteria bacterium GW2011_GWC2_44_18</name>
    <dbReference type="NCBI Taxonomy" id="1618392"/>
    <lineage>
        <taxon>Bacteria</taxon>
        <taxon>Candidatus Collieribacteriota</taxon>
    </lineage>
</organism>
<dbReference type="InterPro" id="IPR036265">
    <property type="entry name" value="HIT-like_sf"/>
</dbReference>
<protein>
    <submittedName>
        <fullName evidence="4">Histidine triad domain protein</fullName>
    </submittedName>
</protein>
<feature type="short sequence motif" description="Histidine triad motif" evidence="2">
    <location>
        <begin position="105"/>
        <end position="109"/>
    </location>
</feature>
<gene>
    <name evidence="4" type="ORF">UW41_C0016G0010</name>
</gene>
<dbReference type="GO" id="GO:0003824">
    <property type="term" value="F:catalytic activity"/>
    <property type="evidence" value="ECO:0007669"/>
    <property type="project" value="InterPro"/>
</dbReference>
<evidence type="ECO:0000256" key="2">
    <source>
        <dbReference type="PROSITE-ProRule" id="PRU00464"/>
    </source>
</evidence>
<name>A0A0G1HQB8_9BACT</name>
<feature type="domain" description="HIT" evidence="3">
    <location>
        <begin position="7"/>
        <end position="122"/>
    </location>
</feature>
<dbReference type="STRING" id="1618392.UW41_C0016G0010"/>
<reference evidence="4 5" key="1">
    <citation type="journal article" date="2015" name="Nature">
        <title>rRNA introns, odd ribosomes, and small enigmatic genomes across a large radiation of phyla.</title>
        <authorList>
            <person name="Brown C.T."/>
            <person name="Hug L.A."/>
            <person name="Thomas B.C."/>
            <person name="Sharon I."/>
            <person name="Castelle C.J."/>
            <person name="Singh A."/>
            <person name="Wilkins M.J."/>
            <person name="Williams K.H."/>
            <person name="Banfield J.F."/>
        </authorList>
    </citation>
    <scope>NUCLEOTIDE SEQUENCE [LARGE SCALE GENOMIC DNA]</scope>
</reference>
<comment type="caution">
    <text evidence="4">The sequence shown here is derived from an EMBL/GenBank/DDBJ whole genome shotgun (WGS) entry which is preliminary data.</text>
</comment>
<evidence type="ECO:0000313" key="4">
    <source>
        <dbReference type="EMBL" id="KKT48873.1"/>
    </source>
</evidence>
<dbReference type="PRINTS" id="PR00332">
    <property type="entry name" value="HISTRIAD"/>
</dbReference>
<dbReference type="EMBL" id="LCIE01000016">
    <property type="protein sequence ID" value="KKT48873.1"/>
    <property type="molecule type" value="Genomic_DNA"/>
</dbReference>
<dbReference type="AlphaFoldDB" id="A0A0G1HQB8"/>
<feature type="active site" description="Tele-AMP-histidine intermediate" evidence="1">
    <location>
        <position position="109"/>
    </location>
</feature>
<proteinExistence type="predicted"/>